<keyword evidence="2" id="KW-1185">Reference proteome</keyword>
<evidence type="ECO:0000313" key="2">
    <source>
        <dbReference type="Proteomes" id="UP001239111"/>
    </source>
</evidence>
<organism evidence="1 2">
    <name type="scientific">Eretmocerus hayati</name>
    <dbReference type="NCBI Taxonomy" id="131215"/>
    <lineage>
        <taxon>Eukaryota</taxon>
        <taxon>Metazoa</taxon>
        <taxon>Ecdysozoa</taxon>
        <taxon>Arthropoda</taxon>
        <taxon>Hexapoda</taxon>
        <taxon>Insecta</taxon>
        <taxon>Pterygota</taxon>
        <taxon>Neoptera</taxon>
        <taxon>Endopterygota</taxon>
        <taxon>Hymenoptera</taxon>
        <taxon>Apocrita</taxon>
        <taxon>Proctotrupomorpha</taxon>
        <taxon>Chalcidoidea</taxon>
        <taxon>Aphelinidae</taxon>
        <taxon>Aphelininae</taxon>
        <taxon>Eretmocerus</taxon>
    </lineage>
</organism>
<gene>
    <name evidence="1" type="ORF">QAD02_002363</name>
</gene>
<sequence length="328" mass="37009">MWTTENPPTTGIIDDKDYEKMKTKEKARAGGTWFEVKLIKSSDDRKFLDQLEVNTDGCIITPKKRVINPNIQRLERCKSLAEKKQVTSAKTAASLSNEEKILKSKSILSDESSDEGDHQNGDKSMKIIENVANEDHSIGDAAQMGSKMKTNRSRKRDSGSKKSSRLVSKAAGRRNKEYQNRVNDTHQEQSSEFVPEQFVEGTEQAAKHAGASEESLDEDEQMERQSRNLEDAMDIVDGMENSADNQNDESNGRNDLNASQHSVNGAEEPARYDDPDEDAERIEEVEEDENQGANREMTVESFDDEEEYRRSLVSDSRKKGMVMVLIFS</sequence>
<dbReference type="Proteomes" id="UP001239111">
    <property type="component" value="Chromosome 3"/>
</dbReference>
<proteinExistence type="predicted"/>
<accession>A0ACC2NLB1</accession>
<name>A0ACC2NLB1_9HYME</name>
<comment type="caution">
    <text evidence="1">The sequence shown here is derived from an EMBL/GenBank/DDBJ whole genome shotgun (WGS) entry which is preliminary data.</text>
</comment>
<dbReference type="EMBL" id="CM056743">
    <property type="protein sequence ID" value="KAJ8671104.1"/>
    <property type="molecule type" value="Genomic_DNA"/>
</dbReference>
<protein>
    <submittedName>
        <fullName evidence="1">Uncharacterized protein</fullName>
    </submittedName>
</protein>
<reference evidence="1" key="1">
    <citation type="submission" date="2023-04" db="EMBL/GenBank/DDBJ databases">
        <title>A chromosome-level genome assembly of the parasitoid wasp Eretmocerus hayati.</title>
        <authorList>
            <person name="Zhong Y."/>
            <person name="Liu S."/>
            <person name="Liu Y."/>
        </authorList>
    </citation>
    <scope>NUCLEOTIDE SEQUENCE</scope>
    <source>
        <strain evidence="1">ZJU_SS_LIU_2023</strain>
    </source>
</reference>
<evidence type="ECO:0000313" key="1">
    <source>
        <dbReference type="EMBL" id="KAJ8671104.1"/>
    </source>
</evidence>